<organism evidence="1 2">
    <name type="scientific">Bradyrhizobium centrolobii</name>
    <dbReference type="NCBI Taxonomy" id="1505087"/>
    <lineage>
        <taxon>Bacteria</taxon>
        <taxon>Pseudomonadati</taxon>
        <taxon>Pseudomonadota</taxon>
        <taxon>Alphaproteobacteria</taxon>
        <taxon>Hyphomicrobiales</taxon>
        <taxon>Nitrobacteraceae</taxon>
        <taxon>Bradyrhizobium</taxon>
    </lineage>
</organism>
<evidence type="ECO:0000313" key="2">
    <source>
        <dbReference type="Proteomes" id="UP000076959"/>
    </source>
</evidence>
<protein>
    <submittedName>
        <fullName evidence="1">Uncharacterized protein</fullName>
    </submittedName>
</protein>
<dbReference type="AlphaFoldDB" id="A0A176Z030"/>
<proteinExistence type="predicted"/>
<keyword evidence="2" id="KW-1185">Reference proteome</keyword>
<accession>A0A176Z030</accession>
<comment type="caution">
    <text evidence="1">The sequence shown here is derived from an EMBL/GenBank/DDBJ whole genome shotgun (WGS) entry which is preliminary data.</text>
</comment>
<gene>
    <name evidence="1" type="ORF">AYJ54_43470</name>
</gene>
<reference evidence="1 2" key="1">
    <citation type="submission" date="2016-03" db="EMBL/GenBank/DDBJ databases">
        <title>Draft Genome Sequence of the Strain BR 10245 (Bradyrhizobium sp.) isolated from nodules of Centrolobium paraense.</title>
        <authorList>
            <person name="Simoes-Araujo J.L.Sr."/>
            <person name="Barauna A.C."/>
            <person name="Silva K."/>
            <person name="Zilli J.E."/>
        </authorList>
    </citation>
    <scope>NUCLEOTIDE SEQUENCE [LARGE SCALE GENOMIC DNA]</scope>
    <source>
        <strain evidence="1 2">BR 10245</strain>
    </source>
</reference>
<evidence type="ECO:0000313" key="1">
    <source>
        <dbReference type="EMBL" id="OAF13592.1"/>
    </source>
</evidence>
<dbReference type="EMBL" id="LUUB01000034">
    <property type="protein sequence ID" value="OAF13592.1"/>
    <property type="molecule type" value="Genomic_DNA"/>
</dbReference>
<name>A0A176Z030_9BRAD</name>
<dbReference type="Proteomes" id="UP000076959">
    <property type="component" value="Unassembled WGS sequence"/>
</dbReference>
<sequence length="85" mass="10218">MTGNQTRELEQLLHKARRAFGNGINHDLLREARIEKGWISQRAVVEEYYRLMAVCLREDQLQRRSSRRLDIKTWFAWFIGSRQRG</sequence>